<name>A0A9P7RZL3_9AGAR</name>
<dbReference type="KEGG" id="more:E1B28_008442"/>
<organism evidence="1 2">
    <name type="scientific">Marasmius oreades</name>
    <name type="common">fairy-ring Marasmius</name>
    <dbReference type="NCBI Taxonomy" id="181124"/>
    <lineage>
        <taxon>Eukaryota</taxon>
        <taxon>Fungi</taxon>
        <taxon>Dikarya</taxon>
        <taxon>Basidiomycota</taxon>
        <taxon>Agaricomycotina</taxon>
        <taxon>Agaricomycetes</taxon>
        <taxon>Agaricomycetidae</taxon>
        <taxon>Agaricales</taxon>
        <taxon>Marasmiineae</taxon>
        <taxon>Marasmiaceae</taxon>
        <taxon>Marasmius</taxon>
    </lineage>
</organism>
<proteinExistence type="predicted"/>
<accession>A0A9P7RZL3</accession>
<dbReference type="RefSeq" id="XP_043008531.1">
    <property type="nucleotide sequence ID" value="XM_043153247.1"/>
</dbReference>
<protein>
    <submittedName>
        <fullName evidence="1">Uncharacterized protein</fullName>
    </submittedName>
</protein>
<evidence type="ECO:0000313" key="1">
    <source>
        <dbReference type="EMBL" id="KAG7092061.1"/>
    </source>
</evidence>
<dbReference type="EMBL" id="CM032185">
    <property type="protein sequence ID" value="KAG7092061.1"/>
    <property type="molecule type" value="Genomic_DNA"/>
</dbReference>
<sequence>MHRWFTLLTEGHPHVKKHKILKKWASWAAKGSREALEDGFHRRKLAPGEWVRICRGMYGEDYGLIWVSSQTMSYGGIGHLVLLVLQLKELTKDMQFIDKQIPASSKHKQREHPSPHLFNPHKCDPSTLRVKGFGDGVVHAWCFEAGDMVELSKEDGVFIVDSVNDAGCIVDCDDIVVPVLRNTIKDFNFCF</sequence>
<dbReference type="AlphaFoldDB" id="A0A9P7RZL3"/>
<keyword evidence="2" id="KW-1185">Reference proteome</keyword>
<dbReference type="Proteomes" id="UP001049176">
    <property type="component" value="Chromosome 5"/>
</dbReference>
<evidence type="ECO:0000313" key="2">
    <source>
        <dbReference type="Proteomes" id="UP001049176"/>
    </source>
</evidence>
<reference evidence="1" key="1">
    <citation type="journal article" date="2021" name="Genome Biol. Evol.">
        <title>The assembled and annotated genome of the fairy-ring fungus Marasmius oreades.</title>
        <authorList>
            <person name="Hiltunen M."/>
            <person name="Ament-Velasquez S.L."/>
            <person name="Johannesson H."/>
        </authorList>
    </citation>
    <scope>NUCLEOTIDE SEQUENCE</scope>
    <source>
        <strain evidence="1">03SP1</strain>
    </source>
</reference>
<gene>
    <name evidence="1" type="ORF">E1B28_008442</name>
</gene>
<comment type="caution">
    <text evidence="1">The sequence shown here is derived from an EMBL/GenBank/DDBJ whole genome shotgun (WGS) entry which is preliminary data.</text>
</comment>
<dbReference type="GeneID" id="66077518"/>